<evidence type="ECO:0000259" key="8">
    <source>
        <dbReference type="PROSITE" id="PS51379"/>
    </source>
</evidence>
<feature type="transmembrane region" description="Helical" evidence="7">
    <location>
        <begin position="191"/>
        <end position="211"/>
    </location>
</feature>
<evidence type="ECO:0000313" key="10">
    <source>
        <dbReference type="Proteomes" id="UP000435036"/>
    </source>
</evidence>
<dbReference type="RefSeq" id="WP_160367471.1">
    <property type="nucleotide sequence ID" value="NZ_WSQA01000001.1"/>
</dbReference>
<evidence type="ECO:0000256" key="2">
    <source>
        <dbReference type="ARBA" id="ARBA00022485"/>
    </source>
</evidence>
<dbReference type="Pfam" id="PF13746">
    <property type="entry name" value="Fer4_18"/>
    <property type="match status" value="1"/>
</dbReference>
<keyword evidence="7" id="KW-0812">Transmembrane</keyword>
<keyword evidence="5" id="KW-0408">Iron</keyword>
<dbReference type="InterPro" id="IPR017900">
    <property type="entry name" value="4Fe4S_Fe_S_CS"/>
</dbReference>
<organism evidence="9 10">
    <name type="scientific">Sphingobacterium humi</name>
    <dbReference type="NCBI Taxonomy" id="1796905"/>
    <lineage>
        <taxon>Bacteria</taxon>
        <taxon>Pseudomonadati</taxon>
        <taxon>Bacteroidota</taxon>
        <taxon>Sphingobacteriia</taxon>
        <taxon>Sphingobacteriales</taxon>
        <taxon>Sphingobacteriaceae</taxon>
        <taxon>Sphingobacterium</taxon>
    </lineage>
</organism>
<name>A0A6N8KX70_9SPHI</name>
<evidence type="ECO:0000256" key="3">
    <source>
        <dbReference type="ARBA" id="ARBA00022723"/>
    </source>
</evidence>
<dbReference type="InterPro" id="IPR032879">
    <property type="entry name" value="FixG_C"/>
</dbReference>
<feature type="transmembrane region" description="Helical" evidence="7">
    <location>
        <begin position="157"/>
        <end position="179"/>
    </location>
</feature>
<dbReference type="EMBL" id="WSQA01000001">
    <property type="protein sequence ID" value="MVZ60851.1"/>
    <property type="molecule type" value="Genomic_DNA"/>
</dbReference>
<dbReference type="PROSITE" id="PS00198">
    <property type="entry name" value="4FE4S_FER_1"/>
    <property type="match status" value="1"/>
</dbReference>
<keyword evidence="6" id="KW-0411">Iron-sulfur</keyword>
<dbReference type="GO" id="GO:0051539">
    <property type="term" value="F:4 iron, 4 sulfur cluster binding"/>
    <property type="evidence" value="ECO:0007669"/>
    <property type="project" value="UniProtKB-KW"/>
</dbReference>
<dbReference type="SUPFAM" id="SSF54862">
    <property type="entry name" value="4Fe-4S ferredoxins"/>
    <property type="match status" value="1"/>
</dbReference>
<reference evidence="9 10" key="1">
    <citation type="submission" date="2019-12" db="EMBL/GenBank/DDBJ databases">
        <authorList>
            <person name="Dong K."/>
        </authorList>
    </citation>
    <scope>NUCLEOTIDE SEQUENCE [LARGE SCALE GENOMIC DNA]</scope>
    <source>
        <strain evidence="9 10">JCM 31225</strain>
    </source>
</reference>
<evidence type="ECO:0000256" key="7">
    <source>
        <dbReference type="SAM" id="Phobius"/>
    </source>
</evidence>
<dbReference type="AlphaFoldDB" id="A0A6N8KX70"/>
<feature type="domain" description="4Fe-4S ferredoxin-type" evidence="8">
    <location>
        <begin position="251"/>
        <end position="280"/>
    </location>
</feature>
<dbReference type="InterPro" id="IPR051684">
    <property type="entry name" value="Electron_Trans/Redox"/>
</dbReference>
<dbReference type="PANTHER" id="PTHR30176:SF3">
    <property type="entry name" value="FERREDOXIN-TYPE PROTEIN NAPH"/>
    <property type="match status" value="1"/>
</dbReference>
<keyword evidence="2" id="KW-0004">4Fe-4S</keyword>
<dbReference type="OrthoDB" id="9811700at2"/>
<dbReference type="InterPro" id="IPR013783">
    <property type="entry name" value="Ig-like_fold"/>
</dbReference>
<dbReference type="PANTHER" id="PTHR30176">
    <property type="entry name" value="FERREDOXIN-TYPE PROTEIN NAPH"/>
    <property type="match status" value="1"/>
</dbReference>
<gene>
    <name evidence="9" type="primary">ccoG</name>
    <name evidence="9" type="ORF">GQF63_02325</name>
</gene>
<sequence length="465" mass="52763">MEIAVKGSGQQKQPDKSKRKWIYAKKPAGKLFNYRQVVGYSLLLFLFTGPFIKIDGNPFLMFNIVERKFSIFGNIFYPQDLHIFLFGMLIIMVCIVLFTAVYGRVWCGWTCPQTIFMELIFRRIEYWIEGDWTKQKKLNEGPDTDAKAWKKLLKHALFILVSFMISNLFLAYIIGVDALFKIMTDPVNQHIVGFISIWAFTFVFYFVFAYVREIVCTRICPYGRLQGVLLDDNSVTVAYHAARGEPRGKLRKNSTEPLGDCIDCNLCVHVCPTGIDIRKGTQLECVSCTACIDACDAVMDKINKPKRLIGFYTLAEAEGKETIQKGKKRNTRAIVYSGILVVLMSIFVAMIFSRTDVDGRLLRAKGSTYQFRDDGTVTNLYSLELINKTNKDIDYVLECEDPAIKIQVVNPISHLAREGSAKLSLFLIADKAHIKEYKTNLKLNVVAGGEVIETMKTTFIAPPAK</sequence>
<evidence type="ECO:0000256" key="1">
    <source>
        <dbReference type="ARBA" id="ARBA00022448"/>
    </source>
</evidence>
<keyword evidence="7" id="KW-0472">Membrane</keyword>
<keyword evidence="10" id="KW-1185">Reference proteome</keyword>
<evidence type="ECO:0000256" key="4">
    <source>
        <dbReference type="ARBA" id="ARBA00022982"/>
    </source>
</evidence>
<keyword evidence="4" id="KW-0249">Electron transport</keyword>
<dbReference type="GO" id="GO:0005886">
    <property type="term" value="C:plasma membrane"/>
    <property type="evidence" value="ECO:0007669"/>
    <property type="project" value="TreeGrafter"/>
</dbReference>
<comment type="caution">
    <text evidence="9">The sequence shown here is derived from an EMBL/GenBank/DDBJ whole genome shotgun (WGS) entry which is preliminary data.</text>
</comment>
<evidence type="ECO:0000256" key="5">
    <source>
        <dbReference type="ARBA" id="ARBA00023004"/>
    </source>
</evidence>
<dbReference type="GO" id="GO:0046872">
    <property type="term" value="F:metal ion binding"/>
    <property type="evidence" value="ECO:0007669"/>
    <property type="project" value="UniProtKB-KW"/>
</dbReference>
<accession>A0A6N8KX70</accession>
<dbReference type="InterPro" id="IPR017896">
    <property type="entry name" value="4Fe4S_Fe-S-bd"/>
</dbReference>
<protein>
    <submittedName>
        <fullName evidence="9">Cytochrome c oxidase accessory protein CcoG</fullName>
    </submittedName>
</protein>
<feature type="transmembrane region" description="Helical" evidence="7">
    <location>
        <begin position="83"/>
        <end position="103"/>
    </location>
</feature>
<dbReference type="PROSITE" id="PS51379">
    <property type="entry name" value="4FE4S_FER_2"/>
    <property type="match status" value="1"/>
</dbReference>
<evidence type="ECO:0000256" key="6">
    <source>
        <dbReference type="ARBA" id="ARBA00023014"/>
    </source>
</evidence>
<keyword evidence="3" id="KW-0479">Metal-binding</keyword>
<dbReference type="Proteomes" id="UP000435036">
    <property type="component" value="Unassembled WGS sequence"/>
</dbReference>
<keyword evidence="1" id="KW-0813">Transport</keyword>
<feature type="transmembrane region" description="Helical" evidence="7">
    <location>
        <begin position="32"/>
        <end position="52"/>
    </location>
</feature>
<proteinExistence type="predicted"/>
<feature type="transmembrane region" description="Helical" evidence="7">
    <location>
        <begin position="333"/>
        <end position="352"/>
    </location>
</feature>
<evidence type="ECO:0000313" key="9">
    <source>
        <dbReference type="EMBL" id="MVZ60851.1"/>
    </source>
</evidence>
<keyword evidence="7" id="KW-1133">Transmembrane helix</keyword>
<dbReference type="Gene3D" id="3.30.70.20">
    <property type="match status" value="1"/>
</dbReference>
<dbReference type="Pfam" id="PF11614">
    <property type="entry name" value="FixG_C"/>
    <property type="match status" value="1"/>
</dbReference>
<dbReference type="InterPro" id="IPR014116">
    <property type="entry name" value="Cyt_c_oxidase_cbb3_FixG"/>
</dbReference>
<dbReference type="NCBIfam" id="TIGR02745">
    <property type="entry name" value="ccoG_rdxA_fixG"/>
    <property type="match status" value="1"/>
</dbReference>
<dbReference type="Pfam" id="PF12801">
    <property type="entry name" value="Fer4_5"/>
    <property type="match status" value="1"/>
</dbReference>
<dbReference type="Gene3D" id="2.60.40.10">
    <property type="entry name" value="Immunoglobulins"/>
    <property type="match status" value="1"/>
</dbReference>